<evidence type="ECO:0000313" key="1">
    <source>
        <dbReference type="EMBL" id="TMJ08697.1"/>
    </source>
</evidence>
<dbReference type="Proteomes" id="UP000315217">
    <property type="component" value="Unassembled WGS sequence"/>
</dbReference>
<comment type="caution">
    <text evidence="1">The sequence shown here is derived from an EMBL/GenBank/DDBJ whole genome shotgun (WGS) entry which is preliminary data.</text>
</comment>
<protein>
    <submittedName>
        <fullName evidence="1">Uncharacterized protein</fullName>
    </submittedName>
</protein>
<gene>
    <name evidence="1" type="ORF">E6G98_11640</name>
</gene>
<accession>A0A537LM05</accession>
<dbReference type="AlphaFoldDB" id="A0A537LM05"/>
<name>A0A537LM05_9BACT</name>
<reference evidence="1 2" key="1">
    <citation type="journal article" date="2019" name="Nat. Microbiol.">
        <title>Mediterranean grassland soil C-N compound turnover is dependent on rainfall and depth, and is mediated by genomically divergent microorganisms.</title>
        <authorList>
            <person name="Diamond S."/>
            <person name="Andeer P.F."/>
            <person name="Li Z."/>
            <person name="Crits-Christoph A."/>
            <person name="Burstein D."/>
            <person name="Anantharaman K."/>
            <person name="Lane K.R."/>
            <person name="Thomas B.C."/>
            <person name="Pan C."/>
            <person name="Northen T.R."/>
            <person name="Banfield J.F."/>
        </authorList>
    </citation>
    <scope>NUCLEOTIDE SEQUENCE [LARGE SCALE GENOMIC DNA]</scope>
    <source>
        <strain evidence="1">NP_1</strain>
    </source>
</reference>
<sequence>MPEQGGSPTEAAEAVLRKLRGVKAVRVETDDAGAIRLVHVLGGPDRSPKVIAVDVVSALAAELGVQLEPRQVRVAAQQRTEESAPPEQARLKFVGLSVSALRNAAEVKVQLEDEGLMYEGISSGPNATRNRLELVAEATLRALEIYLRASGLFLLDGVMLSRIGGHEVVVAVVSLAGREEEILAGSSLVRDDPRGAVVRAILDATNRTVSSLLGR</sequence>
<proteinExistence type="predicted"/>
<evidence type="ECO:0000313" key="2">
    <source>
        <dbReference type="Proteomes" id="UP000315217"/>
    </source>
</evidence>
<dbReference type="EMBL" id="VBAI01000183">
    <property type="protein sequence ID" value="TMJ08697.1"/>
    <property type="molecule type" value="Genomic_DNA"/>
</dbReference>
<organism evidence="1 2">
    <name type="scientific">Candidatus Segetimicrobium genomatis</name>
    <dbReference type="NCBI Taxonomy" id="2569760"/>
    <lineage>
        <taxon>Bacteria</taxon>
        <taxon>Bacillati</taxon>
        <taxon>Candidatus Sysuimicrobiota</taxon>
        <taxon>Candidatus Sysuimicrobiia</taxon>
        <taxon>Candidatus Sysuimicrobiales</taxon>
        <taxon>Candidatus Segetimicrobiaceae</taxon>
        <taxon>Candidatus Segetimicrobium</taxon>
    </lineage>
</organism>